<feature type="transmembrane region" description="Helical" evidence="8">
    <location>
        <begin position="94"/>
        <end position="118"/>
    </location>
</feature>
<evidence type="ECO:0000256" key="3">
    <source>
        <dbReference type="ARBA" id="ARBA00022448"/>
    </source>
</evidence>
<evidence type="ECO:0000256" key="1">
    <source>
        <dbReference type="ARBA" id="ARBA00004651"/>
    </source>
</evidence>
<accession>A0A926EBJ5</accession>
<proteinExistence type="inferred from homology"/>
<keyword evidence="6 8" id="KW-1133">Transmembrane helix</keyword>
<dbReference type="GO" id="GO:0015105">
    <property type="term" value="F:arsenite transmembrane transporter activity"/>
    <property type="evidence" value="ECO:0007669"/>
    <property type="project" value="InterPro"/>
</dbReference>
<organism evidence="10 11">
    <name type="scientific">Lentihominibacter hominis</name>
    <dbReference type="NCBI Taxonomy" id="2763645"/>
    <lineage>
        <taxon>Bacteria</taxon>
        <taxon>Bacillati</taxon>
        <taxon>Bacillota</taxon>
        <taxon>Clostridia</taxon>
        <taxon>Peptostreptococcales</taxon>
        <taxon>Anaerovoracaceae</taxon>
        <taxon>Lentihominibacter</taxon>
    </lineage>
</organism>
<gene>
    <name evidence="10" type="ORF">H8692_08355</name>
</gene>
<evidence type="ECO:0000256" key="2">
    <source>
        <dbReference type="ARBA" id="ARBA00009843"/>
    </source>
</evidence>
<protein>
    <submittedName>
        <fullName evidence="10">ArsB/NhaD family transporter</fullName>
    </submittedName>
</protein>
<keyword evidence="3" id="KW-0813">Transport</keyword>
<feature type="transmembrane region" description="Helical" evidence="8">
    <location>
        <begin position="400"/>
        <end position="420"/>
    </location>
</feature>
<dbReference type="InterPro" id="IPR051475">
    <property type="entry name" value="Diverse_Ion_Transporter"/>
</dbReference>
<evidence type="ECO:0000256" key="5">
    <source>
        <dbReference type="ARBA" id="ARBA00022692"/>
    </source>
</evidence>
<dbReference type="PANTHER" id="PTHR43568">
    <property type="entry name" value="P PROTEIN"/>
    <property type="match status" value="1"/>
</dbReference>
<feature type="domain" description="Citrate transporter-like" evidence="9">
    <location>
        <begin position="15"/>
        <end position="363"/>
    </location>
</feature>
<dbReference type="PRINTS" id="PR00758">
    <property type="entry name" value="ARSENICPUMP"/>
</dbReference>
<name>A0A926EBJ5_9FIRM</name>
<dbReference type="GO" id="GO:0005886">
    <property type="term" value="C:plasma membrane"/>
    <property type="evidence" value="ECO:0007669"/>
    <property type="project" value="UniProtKB-SubCell"/>
</dbReference>
<evidence type="ECO:0000313" key="11">
    <source>
        <dbReference type="Proteomes" id="UP000610862"/>
    </source>
</evidence>
<comment type="similarity">
    <text evidence="2">Belongs to the CitM (TC 2.A.11) transporter family.</text>
</comment>
<dbReference type="CDD" id="cd01116">
    <property type="entry name" value="P_permease"/>
    <property type="match status" value="1"/>
</dbReference>
<dbReference type="EMBL" id="JACRTA010000003">
    <property type="protein sequence ID" value="MBC8568767.1"/>
    <property type="molecule type" value="Genomic_DNA"/>
</dbReference>
<comment type="caution">
    <text evidence="10">The sequence shown here is derived from an EMBL/GenBank/DDBJ whole genome shotgun (WGS) entry which is preliminary data.</text>
</comment>
<evidence type="ECO:0000256" key="4">
    <source>
        <dbReference type="ARBA" id="ARBA00022475"/>
    </source>
</evidence>
<feature type="transmembrane region" description="Helical" evidence="8">
    <location>
        <begin position="222"/>
        <end position="239"/>
    </location>
</feature>
<keyword evidence="7 8" id="KW-0472">Membrane</keyword>
<dbReference type="InterPro" id="IPR004680">
    <property type="entry name" value="Cit_transptr-like_dom"/>
</dbReference>
<feature type="transmembrane region" description="Helical" evidence="8">
    <location>
        <begin position="56"/>
        <end position="74"/>
    </location>
</feature>
<feature type="transmembrane region" description="Helical" evidence="8">
    <location>
        <begin position="26"/>
        <end position="44"/>
    </location>
</feature>
<keyword evidence="11" id="KW-1185">Reference proteome</keyword>
<keyword evidence="5 8" id="KW-0812">Transmembrane</keyword>
<feature type="transmembrane region" description="Helical" evidence="8">
    <location>
        <begin position="269"/>
        <end position="292"/>
    </location>
</feature>
<dbReference type="RefSeq" id="WP_187525455.1">
    <property type="nucleotide sequence ID" value="NZ_JACRTA010000003.1"/>
</dbReference>
<reference evidence="10" key="1">
    <citation type="submission" date="2020-08" db="EMBL/GenBank/DDBJ databases">
        <title>Genome public.</title>
        <authorList>
            <person name="Liu C."/>
            <person name="Sun Q."/>
        </authorList>
    </citation>
    <scope>NUCLEOTIDE SEQUENCE</scope>
    <source>
        <strain evidence="10">NSJ-24</strain>
    </source>
</reference>
<sequence>MSDSAVACIIFIAVMIIIISERIHRAVVAIFGAVLLLALGVMDVEAAAVYVDFNTIGVLVGMMLFMAIVKYSGLFESLAVISAKAAKGDPWRIMIIYMIITALLSSVIDNVTTVLLMGPVTLAITRALRVNPVPFLMTQIMASNIGGTATLIGDPPNIMIGGAAGLSFMDFVIFNGPVVLIVMTVIIIFFKFLYRSEMKNDSLGTKKIMKMDASRMVSDKSLLVKSIIVMLATVTGFVCSSSFNIETSVVALSSAVIMLIIGKQDPEKILAAVEWTTIIFFIGLFIIVGGLVETGTVDRIASVIVNITQGNPMTTMLIILWVSAVLSSTLDNIPFVATMIPLIAAMGESGMDISPLWWALSLGACLGGNGTIIGASANVVVTGMSEKNGYPITYMQYFKIGFPVMLLSVAICTVYMVVMYR</sequence>
<dbReference type="AlphaFoldDB" id="A0A926EBJ5"/>
<evidence type="ECO:0000256" key="6">
    <source>
        <dbReference type="ARBA" id="ARBA00022989"/>
    </source>
</evidence>
<feature type="transmembrane region" description="Helical" evidence="8">
    <location>
        <begin position="356"/>
        <end position="380"/>
    </location>
</feature>
<dbReference type="InterPro" id="IPR000802">
    <property type="entry name" value="Arsenical_pump_ArsB"/>
</dbReference>
<feature type="transmembrane region" description="Helical" evidence="8">
    <location>
        <begin position="172"/>
        <end position="194"/>
    </location>
</feature>
<feature type="transmembrane region" description="Helical" evidence="8">
    <location>
        <begin position="5"/>
        <end position="20"/>
    </location>
</feature>
<evidence type="ECO:0000313" key="10">
    <source>
        <dbReference type="EMBL" id="MBC8568767.1"/>
    </source>
</evidence>
<comment type="subcellular location">
    <subcellularLocation>
        <location evidence="1">Cell membrane</location>
        <topology evidence="1">Multi-pass membrane protein</topology>
    </subcellularLocation>
</comment>
<dbReference type="Proteomes" id="UP000610862">
    <property type="component" value="Unassembled WGS sequence"/>
</dbReference>
<evidence type="ECO:0000256" key="8">
    <source>
        <dbReference type="SAM" id="Phobius"/>
    </source>
</evidence>
<feature type="transmembrane region" description="Helical" evidence="8">
    <location>
        <begin position="318"/>
        <end position="344"/>
    </location>
</feature>
<evidence type="ECO:0000259" key="9">
    <source>
        <dbReference type="Pfam" id="PF03600"/>
    </source>
</evidence>
<evidence type="ECO:0000256" key="7">
    <source>
        <dbReference type="ARBA" id="ARBA00023136"/>
    </source>
</evidence>
<dbReference type="PANTHER" id="PTHR43568:SF1">
    <property type="entry name" value="P PROTEIN"/>
    <property type="match status" value="1"/>
</dbReference>
<dbReference type="Pfam" id="PF03600">
    <property type="entry name" value="CitMHS"/>
    <property type="match status" value="1"/>
</dbReference>
<keyword evidence="4" id="KW-1003">Cell membrane</keyword>